<dbReference type="Proteomes" id="UP001267290">
    <property type="component" value="Unassembled WGS sequence"/>
</dbReference>
<reference evidence="1 2" key="1">
    <citation type="submission" date="2023-07" db="EMBL/GenBank/DDBJ databases">
        <title>Sorghum-associated microbial communities from plants grown in Nebraska, USA.</title>
        <authorList>
            <person name="Schachtman D."/>
        </authorList>
    </citation>
    <scope>NUCLEOTIDE SEQUENCE [LARGE SCALE GENOMIC DNA]</scope>
    <source>
        <strain evidence="1 2">CC258</strain>
    </source>
</reference>
<protein>
    <submittedName>
        <fullName evidence="1">Uncharacterized protein</fullName>
    </submittedName>
</protein>
<name>A0ABU1P776_9BACL</name>
<dbReference type="RefSeq" id="WP_310502768.1">
    <property type="nucleotide sequence ID" value="NZ_JAVDSB010000030.1"/>
</dbReference>
<dbReference type="EMBL" id="JAVDSB010000030">
    <property type="protein sequence ID" value="MDR6555434.1"/>
    <property type="molecule type" value="Genomic_DNA"/>
</dbReference>
<organism evidence="1 2">
    <name type="scientific">Paenibacillus qinlingensis</name>
    <dbReference type="NCBI Taxonomy" id="1837343"/>
    <lineage>
        <taxon>Bacteria</taxon>
        <taxon>Bacillati</taxon>
        <taxon>Bacillota</taxon>
        <taxon>Bacilli</taxon>
        <taxon>Bacillales</taxon>
        <taxon>Paenibacillaceae</taxon>
        <taxon>Paenibacillus</taxon>
    </lineage>
</organism>
<keyword evidence="2" id="KW-1185">Reference proteome</keyword>
<proteinExistence type="predicted"/>
<evidence type="ECO:0000313" key="1">
    <source>
        <dbReference type="EMBL" id="MDR6555434.1"/>
    </source>
</evidence>
<accession>A0ABU1P776</accession>
<gene>
    <name evidence="1" type="ORF">J2736_006696</name>
</gene>
<sequence length="80" mass="8653">MEIINQSAFDVLPVTPSNTTVFNEPARGFIVSDASQADVEIQTLGGQNVTLANLKTGVIHWFSCKQIRTGTTASNIFIVK</sequence>
<evidence type="ECO:0000313" key="2">
    <source>
        <dbReference type="Proteomes" id="UP001267290"/>
    </source>
</evidence>
<comment type="caution">
    <text evidence="1">The sequence shown here is derived from an EMBL/GenBank/DDBJ whole genome shotgun (WGS) entry which is preliminary data.</text>
</comment>